<feature type="region of interest" description="Disordered" evidence="1">
    <location>
        <begin position="31"/>
        <end position="57"/>
    </location>
</feature>
<protein>
    <submittedName>
        <fullName evidence="2">Uncharacterized protein</fullName>
    </submittedName>
</protein>
<feature type="compositionally biased region" description="Acidic residues" evidence="1">
    <location>
        <begin position="33"/>
        <end position="44"/>
    </location>
</feature>
<dbReference type="Proteomes" id="UP000076727">
    <property type="component" value="Unassembled WGS sequence"/>
</dbReference>
<sequence length="220" mass="24656">MSKWSANDGEPFSDLDLQELFEAREWHSTWQEEYGEYSGDESESDGNGPISDEDDNIDAQIEHAVRSAATHLANHYKCMLEDSQEGDRSQALDPRTLFRLLTAEKTRARAIEETTSALKKSSLAQEKWSDASVWELQAKLELSLTLESMIPAERPNVGPESLRYTALLRTLPTKARDSKRCVSRGPAATPYARLRKRGSSGPMASHPRHSPLRYCSTATD</sequence>
<proteinExistence type="predicted"/>
<dbReference type="EMBL" id="KV429070">
    <property type="protein sequence ID" value="KZT68075.1"/>
    <property type="molecule type" value="Genomic_DNA"/>
</dbReference>
<evidence type="ECO:0000313" key="3">
    <source>
        <dbReference type="Proteomes" id="UP000076727"/>
    </source>
</evidence>
<dbReference type="OrthoDB" id="2789115at2759"/>
<dbReference type="AlphaFoldDB" id="A0A165PDL1"/>
<organism evidence="2 3">
    <name type="scientific">Daedalea quercina L-15889</name>
    <dbReference type="NCBI Taxonomy" id="1314783"/>
    <lineage>
        <taxon>Eukaryota</taxon>
        <taxon>Fungi</taxon>
        <taxon>Dikarya</taxon>
        <taxon>Basidiomycota</taxon>
        <taxon>Agaricomycotina</taxon>
        <taxon>Agaricomycetes</taxon>
        <taxon>Polyporales</taxon>
        <taxon>Fomitopsis</taxon>
    </lineage>
</organism>
<accession>A0A165PDL1</accession>
<reference evidence="2 3" key="1">
    <citation type="journal article" date="2016" name="Mol. Biol. Evol.">
        <title>Comparative Genomics of Early-Diverging Mushroom-Forming Fungi Provides Insights into the Origins of Lignocellulose Decay Capabilities.</title>
        <authorList>
            <person name="Nagy L.G."/>
            <person name="Riley R."/>
            <person name="Tritt A."/>
            <person name="Adam C."/>
            <person name="Daum C."/>
            <person name="Floudas D."/>
            <person name="Sun H."/>
            <person name="Yadav J.S."/>
            <person name="Pangilinan J."/>
            <person name="Larsson K.H."/>
            <person name="Matsuura K."/>
            <person name="Barry K."/>
            <person name="Labutti K."/>
            <person name="Kuo R."/>
            <person name="Ohm R.A."/>
            <person name="Bhattacharya S.S."/>
            <person name="Shirouzu T."/>
            <person name="Yoshinaga Y."/>
            <person name="Martin F.M."/>
            <person name="Grigoriev I.V."/>
            <person name="Hibbett D.S."/>
        </authorList>
    </citation>
    <scope>NUCLEOTIDE SEQUENCE [LARGE SCALE GENOMIC DNA]</scope>
    <source>
        <strain evidence="2 3">L-15889</strain>
    </source>
</reference>
<keyword evidence="3" id="KW-1185">Reference proteome</keyword>
<evidence type="ECO:0000313" key="2">
    <source>
        <dbReference type="EMBL" id="KZT68075.1"/>
    </source>
</evidence>
<feature type="region of interest" description="Disordered" evidence="1">
    <location>
        <begin position="175"/>
        <end position="220"/>
    </location>
</feature>
<evidence type="ECO:0000256" key="1">
    <source>
        <dbReference type="SAM" id="MobiDB-lite"/>
    </source>
</evidence>
<name>A0A165PDL1_9APHY</name>
<gene>
    <name evidence="2" type="ORF">DAEQUDRAFT_812410</name>
</gene>